<keyword evidence="5" id="KW-0819">tRNA processing</keyword>
<keyword evidence="12" id="KW-1185">Reference proteome</keyword>
<comment type="subcellular location">
    <subcellularLocation>
        <location evidence="1">Cytoplasm</location>
    </subcellularLocation>
</comment>
<dbReference type="Pfam" id="PF02367">
    <property type="entry name" value="TsaE"/>
    <property type="match status" value="1"/>
</dbReference>
<sequence length="160" mass="17029">MDRFTLDLPDEAATAALAARLAPRLRPGDIVLLSGDLGAGKSFFARALIRAATGEPELEVPSPTFTLVQSYDLPAGELWHFDLYRLGAPDEVLELGWDEARQGICVVEWPDRLGGLIPPDRLKIELAHAATPGREDGRTAAVIGLGGRGAALARALRAAP</sequence>
<evidence type="ECO:0000256" key="3">
    <source>
        <dbReference type="ARBA" id="ARBA00019010"/>
    </source>
</evidence>
<reference evidence="11 12" key="1">
    <citation type="submission" date="2023-07" db="EMBL/GenBank/DDBJ databases">
        <title>Sorghum-associated microbial communities from plants grown in Nebraska, USA.</title>
        <authorList>
            <person name="Schachtman D."/>
        </authorList>
    </citation>
    <scope>NUCLEOTIDE SEQUENCE [LARGE SCALE GENOMIC DNA]</scope>
    <source>
        <strain evidence="11 12">584</strain>
    </source>
</reference>
<dbReference type="PANTHER" id="PTHR33540">
    <property type="entry name" value="TRNA THREONYLCARBAMOYLADENOSINE BIOSYNTHESIS PROTEIN TSAE"/>
    <property type="match status" value="1"/>
</dbReference>
<evidence type="ECO:0000256" key="10">
    <source>
        <dbReference type="ARBA" id="ARBA00032441"/>
    </source>
</evidence>
<evidence type="ECO:0000313" key="11">
    <source>
        <dbReference type="EMBL" id="MDR6292617.1"/>
    </source>
</evidence>
<keyword evidence="7" id="KW-0547">Nucleotide-binding</keyword>
<dbReference type="RefSeq" id="WP_309798862.1">
    <property type="nucleotide sequence ID" value="NZ_JAVDPW010000009.1"/>
</dbReference>
<dbReference type="InterPro" id="IPR003442">
    <property type="entry name" value="T6A_TsaE"/>
</dbReference>
<evidence type="ECO:0000256" key="1">
    <source>
        <dbReference type="ARBA" id="ARBA00004496"/>
    </source>
</evidence>
<evidence type="ECO:0000256" key="5">
    <source>
        <dbReference type="ARBA" id="ARBA00022694"/>
    </source>
</evidence>
<protein>
    <recommendedName>
        <fullName evidence="3">tRNA threonylcarbamoyladenosine biosynthesis protein TsaE</fullName>
    </recommendedName>
    <alternativeName>
        <fullName evidence="10">t(6)A37 threonylcarbamoyladenosine biosynthesis protein TsaE</fullName>
    </alternativeName>
</protein>
<dbReference type="PANTHER" id="PTHR33540:SF2">
    <property type="entry name" value="TRNA THREONYLCARBAMOYLADENOSINE BIOSYNTHESIS PROTEIN TSAE"/>
    <property type="match status" value="1"/>
</dbReference>
<accession>A0ABU1JWE4</accession>
<evidence type="ECO:0000256" key="2">
    <source>
        <dbReference type="ARBA" id="ARBA00007599"/>
    </source>
</evidence>
<evidence type="ECO:0000256" key="7">
    <source>
        <dbReference type="ARBA" id="ARBA00022741"/>
    </source>
</evidence>
<dbReference type="Proteomes" id="UP001262410">
    <property type="component" value="Unassembled WGS sequence"/>
</dbReference>
<evidence type="ECO:0000256" key="8">
    <source>
        <dbReference type="ARBA" id="ARBA00022840"/>
    </source>
</evidence>
<dbReference type="NCBIfam" id="TIGR00150">
    <property type="entry name" value="T6A_YjeE"/>
    <property type="match status" value="1"/>
</dbReference>
<keyword evidence="6" id="KW-0479">Metal-binding</keyword>
<dbReference type="Gene3D" id="3.40.50.300">
    <property type="entry name" value="P-loop containing nucleotide triphosphate hydrolases"/>
    <property type="match status" value="1"/>
</dbReference>
<dbReference type="InterPro" id="IPR027417">
    <property type="entry name" value="P-loop_NTPase"/>
</dbReference>
<evidence type="ECO:0000313" key="12">
    <source>
        <dbReference type="Proteomes" id="UP001262410"/>
    </source>
</evidence>
<keyword evidence="9" id="KW-0460">Magnesium</keyword>
<keyword evidence="4" id="KW-0963">Cytoplasm</keyword>
<proteinExistence type="inferred from homology"/>
<comment type="similarity">
    <text evidence="2">Belongs to the TsaE family.</text>
</comment>
<comment type="caution">
    <text evidence="11">The sequence shown here is derived from an EMBL/GenBank/DDBJ whole genome shotgun (WGS) entry which is preliminary data.</text>
</comment>
<organism evidence="11 12">
    <name type="scientific">Inquilinus ginsengisoli</name>
    <dbReference type="NCBI Taxonomy" id="363840"/>
    <lineage>
        <taxon>Bacteria</taxon>
        <taxon>Pseudomonadati</taxon>
        <taxon>Pseudomonadota</taxon>
        <taxon>Alphaproteobacteria</taxon>
        <taxon>Rhodospirillales</taxon>
        <taxon>Rhodospirillaceae</taxon>
        <taxon>Inquilinus</taxon>
    </lineage>
</organism>
<name>A0ABU1JWE4_9PROT</name>
<dbReference type="EMBL" id="JAVDPW010000009">
    <property type="protein sequence ID" value="MDR6292617.1"/>
    <property type="molecule type" value="Genomic_DNA"/>
</dbReference>
<keyword evidence="8" id="KW-0067">ATP-binding</keyword>
<dbReference type="SUPFAM" id="SSF52540">
    <property type="entry name" value="P-loop containing nucleoside triphosphate hydrolases"/>
    <property type="match status" value="1"/>
</dbReference>
<gene>
    <name evidence="11" type="ORF">E9232_005157</name>
</gene>
<evidence type="ECO:0000256" key="4">
    <source>
        <dbReference type="ARBA" id="ARBA00022490"/>
    </source>
</evidence>
<evidence type="ECO:0000256" key="6">
    <source>
        <dbReference type="ARBA" id="ARBA00022723"/>
    </source>
</evidence>
<evidence type="ECO:0000256" key="9">
    <source>
        <dbReference type="ARBA" id="ARBA00022842"/>
    </source>
</evidence>